<evidence type="ECO:0000256" key="8">
    <source>
        <dbReference type="ARBA" id="ARBA00023054"/>
    </source>
</evidence>
<dbReference type="Gene3D" id="6.10.140.260">
    <property type="match status" value="1"/>
</dbReference>
<comment type="function">
    <text evidence="9">Component of the ESCRT-II complex (endosomal sorting complex required for transport II), which is required for multivesicular body (MVB) formation and sorting of endosomal cargo proteins into MVBs.</text>
</comment>
<dbReference type="PANTHER" id="PTHR13128">
    <property type="entry name" value="VACUOLAR PROTEIN-SORTING-ASSOCIATED PROTEIN 36"/>
    <property type="match status" value="1"/>
</dbReference>
<keyword evidence="4 9" id="KW-0967">Endosome</keyword>
<dbReference type="Gene3D" id="2.30.30.380">
    <property type="entry name" value="Zn-finger domain of Sec23/24"/>
    <property type="match status" value="2"/>
</dbReference>
<evidence type="ECO:0000256" key="1">
    <source>
        <dbReference type="ARBA" id="ARBA00009697"/>
    </source>
</evidence>
<dbReference type="InterPro" id="IPR037855">
    <property type="entry name" value="Vps36"/>
</dbReference>
<dbReference type="Pfam" id="PF11605">
    <property type="entry name" value="Vps36_ESCRT-II"/>
    <property type="match status" value="1"/>
</dbReference>
<dbReference type="InterPro" id="IPR001876">
    <property type="entry name" value="Znf_RanBP2"/>
</dbReference>
<protein>
    <recommendedName>
        <fullName evidence="9">Vacuolar protein-sorting-associated protein 36</fullName>
    </recommendedName>
    <alternativeName>
        <fullName evidence="9">ESCRT-II complex subunit VPS36</fullName>
    </alternativeName>
</protein>
<keyword evidence="9" id="KW-0963">Cytoplasm</keyword>
<sequence length="581" mass="64937">MYFWRQIDLTSARRPVLLQNEVDIFVQDGVGLYDGRFKLDGYQNGRVYLTTHRVCYVDNIRSATHSVAIELSQVHRIQFSPGLLRSSPKISLYLLPPSSPSTPIALSSPRPISPTTAALHLQSLDLRASPAVSRSHSPDSNAVFNWICPICSFSNAMKVADSGGSPPPCLTCGIRPAVSVIEQAKEAMAGVNKTAHIYSAHLPIAVENENGFACPRCTFVNHPSLPQCEMCGATLVSKNLPPTLLDNAMKDLVINERYSPSPTPPGMRYNDDDIDHIKISFRTGGERIFLDKLKIVLQDRIWERRTRNIGAVSAAQDRHSRTSTQRLPKLGIQGLEIQSVKECQRNLELMHSLNDLDSLMQKAKEMVSLAETFAMRLSNAPGVPKEARTALLESSEALSLSSPIVMREMAGSGDETFYAELARQLAEFLDNGVLVKEGGILTLFDLYSLYNRARGLSLISPKDFYRACSIFEKLRLPFRLRKFRTGVVVVQEAYYSDDAVNRMLMNWIKKTSRERGISLGVTAQDVNQRFGWSVTIALEELEIAEVSGNLSRDSSVEGTRFYENLINTFQWNWKKAVFQEL</sequence>
<dbReference type="Proteomes" id="UP000094385">
    <property type="component" value="Unassembled WGS sequence"/>
</dbReference>
<dbReference type="GO" id="GO:0043130">
    <property type="term" value="F:ubiquitin binding"/>
    <property type="evidence" value="ECO:0007669"/>
    <property type="project" value="UniProtKB-UniRule"/>
</dbReference>
<accession>A0A1E3QAD0</accession>
<evidence type="ECO:0000313" key="11">
    <source>
        <dbReference type="EMBL" id="ODQ74653.1"/>
    </source>
</evidence>
<dbReference type="InterPro" id="IPR011993">
    <property type="entry name" value="PH-like_dom_sf"/>
</dbReference>
<evidence type="ECO:0000256" key="7">
    <source>
        <dbReference type="ARBA" id="ARBA00022927"/>
    </source>
</evidence>
<evidence type="ECO:0000259" key="10">
    <source>
        <dbReference type="PROSITE" id="PS51495"/>
    </source>
</evidence>
<dbReference type="EMBL" id="KV454292">
    <property type="protein sequence ID" value="ODQ74653.1"/>
    <property type="molecule type" value="Genomic_DNA"/>
</dbReference>
<dbReference type="Pfam" id="PF04157">
    <property type="entry name" value="EAP30"/>
    <property type="match status" value="1"/>
</dbReference>
<dbReference type="Pfam" id="PF16988">
    <property type="entry name" value="Vps36-NZF-N"/>
    <property type="match status" value="1"/>
</dbReference>
<keyword evidence="6" id="KW-0862">Zinc</keyword>
<dbReference type="InterPro" id="IPR036390">
    <property type="entry name" value="WH_DNA-bd_sf"/>
</dbReference>
<keyword evidence="8" id="KW-0175">Coiled coil</keyword>
<dbReference type="GO" id="GO:0031902">
    <property type="term" value="C:late endosome membrane"/>
    <property type="evidence" value="ECO:0007669"/>
    <property type="project" value="UniProtKB-UniRule"/>
</dbReference>
<dbReference type="GO" id="GO:0000814">
    <property type="term" value="C:ESCRT II complex"/>
    <property type="evidence" value="ECO:0007669"/>
    <property type="project" value="UniProtKB-UniRule"/>
</dbReference>
<dbReference type="SUPFAM" id="SSF46785">
    <property type="entry name" value="Winged helix' DNA-binding domain"/>
    <property type="match status" value="1"/>
</dbReference>
<dbReference type="InterPro" id="IPR036443">
    <property type="entry name" value="Znf_RanBP2_sf"/>
</dbReference>
<dbReference type="Gene3D" id="1.10.10.10">
    <property type="entry name" value="Winged helix-like DNA-binding domain superfamily/Winged helix DNA-binding domain"/>
    <property type="match status" value="2"/>
</dbReference>
<dbReference type="SMART" id="SM00547">
    <property type="entry name" value="ZnF_RBZ"/>
    <property type="match status" value="1"/>
</dbReference>
<reference evidence="11 12" key="1">
    <citation type="journal article" date="2016" name="Proc. Natl. Acad. Sci. U.S.A.">
        <title>Comparative genomics of biotechnologically important yeasts.</title>
        <authorList>
            <person name="Riley R."/>
            <person name="Haridas S."/>
            <person name="Wolfe K.H."/>
            <person name="Lopes M.R."/>
            <person name="Hittinger C.T."/>
            <person name="Goeker M."/>
            <person name="Salamov A.A."/>
            <person name="Wisecaver J.H."/>
            <person name="Long T.M."/>
            <person name="Calvey C.H."/>
            <person name="Aerts A.L."/>
            <person name="Barry K.W."/>
            <person name="Choi C."/>
            <person name="Clum A."/>
            <person name="Coughlan A.Y."/>
            <person name="Deshpande S."/>
            <person name="Douglass A.P."/>
            <person name="Hanson S.J."/>
            <person name="Klenk H.-P."/>
            <person name="LaButti K.M."/>
            <person name="Lapidus A."/>
            <person name="Lindquist E.A."/>
            <person name="Lipzen A.M."/>
            <person name="Meier-Kolthoff J.P."/>
            <person name="Ohm R.A."/>
            <person name="Otillar R.P."/>
            <person name="Pangilinan J.L."/>
            <person name="Peng Y."/>
            <person name="Rokas A."/>
            <person name="Rosa C.A."/>
            <person name="Scheuner C."/>
            <person name="Sibirny A.A."/>
            <person name="Slot J.C."/>
            <person name="Stielow J.B."/>
            <person name="Sun H."/>
            <person name="Kurtzman C.P."/>
            <person name="Blackwell M."/>
            <person name="Grigoriev I.V."/>
            <person name="Jeffries T.W."/>
        </authorList>
    </citation>
    <scope>NUCLEOTIDE SEQUENCE [LARGE SCALE GENOMIC DNA]</scope>
    <source>
        <strain evidence="11 12">NRRL Y-11557</strain>
    </source>
</reference>
<keyword evidence="2 9" id="KW-0813">Transport</keyword>
<dbReference type="GO" id="GO:0043328">
    <property type="term" value="P:protein transport to vacuole involved in ubiquitin-dependent protein catabolic process via the multivesicular body sorting pathway"/>
    <property type="evidence" value="ECO:0007669"/>
    <property type="project" value="UniProtKB-UniRule"/>
</dbReference>
<dbReference type="FunFam" id="1.10.10.10:FF:000165">
    <property type="entry name" value="Vacuolar protein sorting protein (Vps36)"/>
    <property type="match status" value="1"/>
</dbReference>
<evidence type="ECO:0000256" key="4">
    <source>
        <dbReference type="ARBA" id="ARBA00022753"/>
    </source>
</evidence>
<comment type="similarity">
    <text evidence="1 9">Belongs to the VPS36 family.</text>
</comment>
<evidence type="ECO:0000256" key="5">
    <source>
        <dbReference type="ARBA" id="ARBA00022771"/>
    </source>
</evidence>
<dbReference type="Gene3D" id="2.30.29.30">
    <property type="entry name" value="Pleckstrin-homology domain (PH domain)/Phosphotyrosine-binding domain (PTB)"/>
    <property type="match status" value="1"/>
</dbReference>
<feature type="domain" description="GLUE N-terminal" evidence="10">
    <location>
        <begin position="7"/>
        <end position="309"/>
    </location>
</feature>
<comment type="subcellular location">
    <subcellularLocation>
        <location evidence="9">Cytoplasm</location>
    </subcellularLocation>
    <subcellularLocation>
        <location evidence="9">Endosome</location>
    </subcellularLocation>
</comment>
<dbReference type="InterPro" id="IPR021648">
    <property type="entry name" value="GLUE_dom"/>
</dbReference>
<dbReference type="SUPFAM" id="SSF90209">
    <property type="entry name" value="Ran binding protein zinc finger-like"/>
    <property type="match status" value="2"/>
</dbReference>
<keyword evidence="12" id="KW-1185">Reference proteome</keyword>
<name>A0A1E3QAD0_LIPST</name>
<proteinExistence type="inferred from homology"/>
<evidence type="ECO:0000256" key="2">
    <source>
        <dbReference type="ARBA" id="ARBA00022448"/>
    </source>
</evidence>
<dbReference type="PROSITE" id="PS51495">
    <property type="entry name" value="GLUE"/>
    <property type="match status" value="1"/>
</dbReference>
<dbReference type="InterPro" id="IPR036388">
    <property type="entry name" value="WH-like_DNA-bd_sf"/>
</dbReference>
<dbReference type="InterPro" id="IPR031558">
    <property type="entry name" value="Vps36-NZF-N"/>
</dbReference>
<dbReference type="OrthoDB" id="271448at2759"/>
<dbReference type="STRING" id="675824.A0A1E3QAD0"/>
<dbReference type="GO" id="GO:0008270">
    <property type="term" value="F:zinc ion binding"/>
    <property type="evidence" value="ECO:0007669"/>
    <property type="project" value="UniProtKB-KW"/>
</dbReference>
<dbReference type="SUPFAM" id="SSF50729">
    <property type="entry name" value="PH domain-like"/>
    <property type="match status" value="1"/>
</dbReference>
<dbReference type="InterPro" id="IPR040608">
    <property type="entry name" value="Snf8/Vps36"/>
</dbReference>
<comment type="subunit">
    <text evidence="9">Component of the endosomal sorting complex required for transport II (ESCRT-II).</text>
</comment>
<gene>
    <name evidence="11" type="ORF">LIPSTDRAFT_26897</name>
</gene>
<evidence type="ECO:0000256" key="3">
    <source>
        <dbReference type="ARBA" id="ARBA00022723"/>
    </source>
</evidence>
<organism evidence="11 12">
    <name type="scientific">Lipomyces starkeyi NRRL Y-11557</name>
    <dbReference type="NCBI Taxonomy" id="675824"/>
    <lineage>
        <taxon>Eukaryota</taxon>
        <taxon>Fungi</taxon>
        <taxon>Dikarya</taxon>
        <taxon>Ascomycota</taxon>
        <taxon>Saccharomycotina</taxon>
        <taxon>Lipomycetes</taxon>
        <taxon>Lipomycetales</taxon>
        <taxon>Lipomycetaceae</taxon>
        <taxon>Lipomyces</taxon>
    </lineage>
</organism>
<evidence type="ECO:0000313" key="12">
    <source>
        <dbReference type="Proteomes" id="UP000094385"/>
    </source>
</evidence>
<keyword evidence="7 9" id="KW-0653">Protein transport</keyword>
<dbReference type="PANTHER" id="PTHR13128:SF12">
    <property type="entry name" value="VACUOLAR PROTEIN-SORTING-ASSOCIATED PROTEIN 36"/>
    <property type="match status" value="1"/>
</dbReference>
<evidence type="ECO:0000256" key="6">
    <source>
        <dbReference type="ARBA" id="ARBA00022833"/>
    </source>
</evidence>
<keyword evidence="3" id="KW-0479">Metal-binding</keyword>
<keyword evidence="5" id="KW-0863">Zinc-finger</keyword>
<dbReference type="GO" id="GO:0032266">
    <property type="term" value="F:phosphatidylinositol-3-phosphate binding"/>
    <property type="evidence" value="ECO:0007669"/>
    <property type="project" value="UniProtKB-UniRule"/>
</dbReference>
<dbReference type="AlphaFoldDB" id="A0A1E3QAD0"/>
<evidence type="ECO:0000256" key="9">
    <source>
        <dbReference type="RuleBase" id="RU367095"/>
    </source>
</evidence>